<gene>
    <name evidence="2" type="ORF">ACFOUR_11940</name>
</gene>
<protein>
    <recommendedName>
        <fullName evidence="4">Small CPxCG-related zinc finger protein</fullName>
    </recommendedName>
</protein>
<dbReference type="RefSeq" id="WP_256533527.1">
    <property type="nucleotide sequence ID" value="NZ_CP101824.1"/>
</dbReference>
<proteinExistence type="predicted"/>
<evidence type="ECO:0000256" key="1">
    <source>
        <dbReference type="SAM" id="MobiDB-lite"/>
    </source>
</evidence>
<reference evidence="2 3" key="1">
    <citation type="journal article" date="2019" name="Int. J. Syst. Evol. Microbiol.">
        <title>The Global Catalogue of Microorganisms (GCM) 10K type strain sequencing project: providing services to taxonomists for standard genome sequencing and annotation.</title>
        <authorList>
            <consortium name="The Broad Institute Genomics Platform"/>
            <consortium name="The Broad Institute Genome Sequencing Center for Infectious Disease"/>
            <person name="Wu L."/>
            <person name="Ma J."/>
        </authorList>
    </citation>
    <scope>NUCLEOTIDE SEQUENCE [LARGE SCALE GENOMIC DNA]</scope>
    <source>
        <strain evidence="2 3">IBRC-M 10256</strain>
    </source>
</reference>
<feature type="region of interest" description="Disordered" evidence="1">
    <location>
        <begin position="1"/>
        <end position="32"/>
    </location>
</feature>
<comment type="caution">
    <text evidence="2">The sequence shown here is derived from an EMBL/GenBank/DDBJ whole genome shotgun (WGS) entry which is preliminary data.</text>
</comment>
<organism evidence="2 3">
    <name type="scientific">Halovivax cerinus</name>
    <dbReference type="NCBI Taxonomy" id="1487865"/>
    <lineage>
        <taxon>Archaea</taxon>
        <taxon>Methanobacteriati</taxon>
        <taxon>Methanobacteriota</taxon>
        <taxon>Stenosarchaea group</taxon>
        <taxon>Halobacteria</taxon>
        <taxon>Halobacteriales</taxon>
        <taxon>Natrialbaceae</taxon>
        <taxon>Halovivax</taxon>
    </lineage>
</organism>
<dbReference type="EMBL" id="JBHSAQ010000010">
    <property type="protein sequence ID" value="MFC3959075.1"/>
    <property type="molecule type" value="Genomic_DNA"/>
</dbReference>
<dbReference type="AlphaFoldDB" id="A0ABD5NQS1"/>
<keyword evidence="3" id="KW-1185">Reference proteome</keyword>
<accession>A0ABD5NQS1</accession>
<name>A0ABD5NQS1_9EURY</name>
<dbReference type="Proteomes" id="UP001595846">
    <property type="component" value="Unassembled WGS sequence"/>
</dbReference>
<evidence type="ECO:0008006" key="4">
    <source>
        <dbReference type="Google" id="ProtNLM"/>
    </source>
</evidence>
<sequence>MNHYTPNTDKRHAQPAYRLRTPTDQSSTPLHLRTDLLPRVACADDDDAEYLVLDPAPPSKYSAKPGHRPVDYPPCPHCGEPVITVWMFGPDMHTADPCQCALTREEVVALGGDEL</sequence>
<evidence type="ECO:0000313" key="3">
    <source>
        <dbReference type="Proteomes" id="UP001595846"/>
    </source>
</evidence>
<evidence type="ECO:0000313" key="2">
    <source>
        <dbReference type="EMBL" id="MFC3959075.1"/>
    </source>
</evidence>
<dbReference type="GeneID" id="73902658"/>